<evidence type="ECO:0000313" key="1">
    <source>
        <dbReference type="EMBL" id="TNN25432.1"/>
    </source>
</evidence>
<keyword evidence="2" id="KW-1185">Reference proteome</keyword>
<dbReference type="AlphaFoldDB" id="A0A4Z2EAZ6"/>
<sequence>MKREITSHPTPSLLNYDNLTHMGRPLWRSAGEEGRCVGERGSLRSLILPRAEVQKDGFAVRLPSECSPGAC</sequence>
<reference evidence="1 2" key="1">
    <citation type="submission" date="2019-03" db="EMBL/GenBank/DDBJ databases">
        <title>First draft genome of Liparis tanakae, snailfish: a comprehensive survey of snailfish specific genes.</title>
        <authorList>
            <person name="Kim W."/>
            <person name="Song I."/>
            <person name="Jeong J.-H."/>
            <person name="Kim D."/>
            <person name="Kim S."/>
            <person name="Ryu S."/>
            <person name="Song J.Y."/>
            <person name="Lee S.K."/>
        </authorList>
    </citation>
    <scope>NUCLEOTIDE SEQUENCE [LARGE SCALE GENOMIC DNA]</scope>
    <source>
        <tissue evidence="1">Muscle</tissue>
    </source>
</reference>
<dbReference type="EMBL" id="SRLO01012556">
    <property type="protein sequence ID" value="TNN25432.1"/>
    <property type="molecule type" value="Genomic_DNA"/>
</dbReference>
<accession>A0A4Z2EAZ6</accession>
<organism evidence="1 2">
    <name type="scientific">Liparis tanakae</name>
    <name type="common">Tanaka's snailfish</name>
    <dbReference type="NCBI Taxonomy" id="230148"/>
    <lineage>
        <taxon>Eukaryota</taxon>
        <taxon>Metazoa</taxon>
        <taxon>Chordata</taxon>
        <taxon>Craniata</taxon>
        <taxon>Vertebrata</taxon>
        <taxon>Euteleostomi</taxon>
        <taxon>Actinopterygii</taxon>
        <taxon>Neopterygii</taxon>
        <taxon>Teleostei</taxon>
        <taxon>Neoteleostei</taxon>
        <taxon>Acanthomorphata</taxon>
        <taxon>Eupercaria</taxon>
        <taxon>Perciformes</taxon>
        <taxon>Cottioidei</taxon>
        <taxon>Cottales</taxon>
        <taxon>Liparidae</taxon>
        <taxon>Liparis</taxon>
    </lineage>
</organism>
<name>A0A4Z2EAZ6_9TELE</name>
<protein>
    <submittedName>
        <fullName evidence="1">Uncharacterized protein</fullName>
    </submittedName>
</protein>
<comment type="caution">
    <text evidence="1">The sequence shown here is derived from an EMBL/GenBank/DDBJ whole genome shotgun (WGS) entry which is preliminary data.</text>
</comment>
<dbReference type="Proteomes" id="UP000314294">
    <property type="component" value="Unassembled WGS sequence"/>
</dbReference>
<evidence type="ECO:0000313" key="2">
    <source>
        <dbReference type="Proteomes" id="UP000314294"/>
    </source>
</evidence>
<proteinExistence type="predicted"/>
<gene>
    <name evidence="1" type="ORF">EYF80_064438</name>
</gene>